<sequence precursor="true">MPKSYRSVKVGLSLVSIIVSLFCSFFIINTYALADNASKSTNEIKVFVDGKELSLDVAPSIISGRTLVPLRAIFESLGAEVKWNPKTKTVTGIKNDITVELTISKKDVFINGRVTSIDVPALIINGRTLVPARFVAESLGTDVEWNSKDKVVDITTPKVIKFPDSNLEAVIRLNINKPVGDILNIDVKKITVLDASEKGIASLDGIEHLSSIQELDLENNKIKDINKLSTLKNIYFLYLSDNCISDISALKELSSLRILLMQDNQICDISALTGLADMQRLDLAQNQVSDISTLKNLTKLEVLNLWSNPIIDISILKNMNSIKNLYLLNSQGDDLGQALEKYDQLSRKVHEIVNTLIKPEMTEYEKELVLHDYLVTHIRYDKQNLMNDTLPDETHTPYGALVNGIAVCDGYARSFQVLLNAVGIESSMIVGDFDSLNGTLTPVRSNGEEWKHAWNIVKINNIYYQVDVTANDPLSDDGTELLSHQYFNISDKQMGSDHRWNRNAYPQCSENSVLFDMIARERKNFIVTDDKYYYISPEGGIVSINHDGSNSTKIVQDKAYQILMMGDYIYYINNSDESCLYKVKTDGTSKTKLVSSKVVEIDKDNNCIYYIASYKVNKVDQEGEGQSQLNYDDVVSWILIEGNDLFYKVFNFDHGARLKRSSLNGGNTVEIVSDEPAGYVVSNNNTNVDFWYAHNEHILDGWIYFVNKSDSNSIYKAKIDGSEKFKISGDSVEDKNDIEIVGNYIYYRNSNDGNKYYKIKLDGNNRQAV</sequence>
<protein>
    <submittedName>
        <fullName evidence="7">Copper amine oxidase-like domain-containing protein</fullName>
    </submittedName>
</protein>
<keyword evidence="1" id="KW-0433">Leucine-rich repeat</keyword>
<dbReference type="SUPFAM" id="SSF55383">
    <property type="entry name" value="Copper amine oxidase, domain N"/>
    <property type="match status" value="1"/>
</dbReference>
<dbReference type="Pfam" id="PF16472">
    <property type="entry name" value="DUF5050"/>
    <property type="match status" value="1"/>
</dbReference>
<keyword evidence="3" id="KW-0472">Membrane</keyword>
<feature type="domain" description="Copper amine oxidase-like N-terminal" evidence="5">
    <location>
        <begin position="48"/>
        <end position="153"/>
    </location>
</feature>
<keyword evidence="3" id="KW-0812">Transmembrane</keyword>
<organism evidence="7 8">
    <name type="scientific">Pseudobacteroides cellulosolvens ATCC 35603 = DSM 2933</name>
    <dbReference type="NCBI Taxonomy" id="398512"/>
    <lineage>
        <taxon>Bacteria</taxon>
        <taxon>Bacillati</taxon>
        <taxon>Bacillota</taxon>
        <taxon>Clostridia</taxon>
        <taxon>Eubacteriales</taxon>
        <taxon>Oscillospiraceae</taxon>
        <taxon>Pseudobacteroides</taxon>
    </lineage>
</organism>
<dbReference type="Gene3D" id="3.30.457.10">
    <property type="entry name" value="Copper amine oxidase-like, N-terminal domain"/>
    <property type="match status" value="2"/>
</dbReference>
<gene>
    <name evidence="7" type="ORF">Bccel_2741</name>
</gene>
<dbReference type="InterPro" id="IPR012854">
    <property type="entry name" value="Cu_amine_oxidase-like_N"/>
</dbReference>
<feature type="transmembrane region" description="Helical" evidence="3">
    <location>
        <begin position="12"/>
        <end position="34"/>
    </location>
</feature>
<evidence type="ECO:0000313" key="7">
    <source>
        <dbReference type="EMBL" id="KNY27470.1"/>
    </source>
</evidence>
<evidence type="ECO:0000259" key="4">
    <source>
        <dbReference type="Pfam" id="PF01841"/>
    </source>
</evidence>
<dbReference type="RefSeq" id="WP_050753434.1">
    <property type="nucleotide sequence ID" value="NZ_JQKC01000025.1"/>
</dbReference>
<evidence type="ECO:0000259" key="5">
    <source>
        <dbReference type="Pfam" id="PF07833"/>
    </source>
</evidence>
<keyword evidence="3" id="KW-1133">Transmembrane helix</keyword>
<dbReference type="SUPFAM" id="SSF52058">
    <property type="entry name" value="L domain-like"/>
    <property type="match status" value="1"/>
</dbReference>
<dbReference type="PROSITE" id="PS51450">
    <property type="entry name" value="LRR"/>
    <property type="match status" value="5"/>
</dbReference>
<dbReference type="InterPro" id="IPR032675">
    <property type="entry name" value="LRR_dom_sf"/>
</dbReference>
<dbReference type="Pfam" id="PF07833">
    <property type="entry name" value="Cu_amine_oxidN1"/>
    <property type="match status" value="1"/>
</dbReference>
<dbReference type="Gene3D" id="3.10.620.30">
    <property type="match status" value="1"/>
</dbReference>
<feature type="domain" description="Transglutaminase-like" evidence="4">
    <location>
        <begin position="352"/>
        <end position="467"/>
    </location>
</feature>
<dbReference type="InterPro" id="IPR050836">
    <property type="entry name" value="SDS22/Internalin_LRR"/>
</dbReference>
<dbReference type="eggNOG" id="COG0103">
    <property type="taxonomic scope" value="Bacteria"/>
</dbReference>
<dbReference type="AlphaFoldDB" id="A0A0L6JP39"/>
<dbReference type="eggNOG" id="COG4886">
    <property type="taxonomic scope" value="Bacteria"/>
</dbReference>
<dbReference type="Pfam" id="PF12799">
    <property type="entry name" value="LRR_4"/>
    <property type="match status" value="1"/>
</dbReference>
<dbReference type="Proteomes" id="UP000036923">
    <property type="component" value="Unassembled WGS sequence"/>
</dbReference>
<dbReference type="InterPro" id="IPR002931">
    <property type="entry name" value="Transglutaminase-like"/>
</dbReference>
<evidence type="ECO:0000259" key="6">
    <source>
        <dbReference type="Pfam" id="PF16472"/>
    </source>
</evidence>
<evidence type="ECO:0000256" key="2">
    <source>
        <dbReference type="ARBA" id="ARBA00022737"/>
    </source>
</evidence>
<dbReference type="PATRIC" id="fig|398512.5.peg.2873"/>
<dbReference type="InterPro" id="IPR038765">
    <property type="entry name" value="Papain-like_cys_pep_sf"/>
</dbReference>
<dbReference type="OrthoDB" id="9788327at2"/>
<evidence type="ECO:0000313" key="8">
    <source>
        <dbReference type="Proteomes" id="UP000036923"/>
    </source>
</evidence>
<dbReference type="SUPFAM" id="SSF69304">
    <property type="entry name" value="Tricorn protease N-terminal domain"/>
    <property type="match status" value="1"/>
</dbReference>
<dbReference type="SMART" id="SM00365">
    <property type="entry name" value="LRR_SD22"/>
    <property type="match status" value="6"/>
</dbReference>
<name>A0A0L6JP39_9FIRM</name>
<reference evidence="8" key="1">
    <citation type="submission" date="2015-07" db="EMBL/GenBank/DDBJ databases">
        <title>Near-Complete Genome Sequence of the Cellulolytic Bacterium Bacteroides (Pseudobacteroides) cellulosolvens ATCC 35603.</title>
        <authorList>
            <person name="Dassa B."/>
            <person name="Utturkar S.M."/>
            <person name="Klingeman D.M."/>
            <person name="Hurt R.A."/>
            <person name="Keller M."/>
            <person name="Xu J."/>
            <person name="Reddy Y.H.K."/>
            <person name="Borovok I."/>
            <person name="Grinberg I.R."/>
            <person name="Lamed R."/>
            <person name="Zhivin O."/>
            <person name="Bayer E.A."/>
            <person name="Brown S.D."/>
        </authorList>
    </citation>
    <scope>NUCLEOTIDE SEQUENCE [LARGE SCALE GENOMIC DNA]</scope>
    <source>
        <strain evidence="8">DSM 2933</strain>
    </source>
</reference>
<dbReference type="STRING" id="398512.Bccel_2741"/>
<dbReference type="Pfam" id="PF01841">
    <property type="entry name" value="Transglut_core"/>
    <property type="match status" value="1"/>
</dbReference>
<accession>A0A0L6JP39</accession>
<feature type="domain" description="Prolow-density lipoprotein receptor-related protein 1-like beta-propeller" evidence="6">
    <location>
        <begin position="525"/>
        <end position="767"/>
    </location>
</feature>
<dbReference type="Gene3D" id="3.80.10.10">
    <property type="entry name" value="Ribonuclease Inhibitor"/>
    <property type="match status" value="1"/>
</dbReference>
<dbReference type="PANTHER" id="PTHR46652:SF3">
    <property type="entry name" value="LEUCINE-RICH REPEAT-CONTAINING PROTEIN 9"/>
    <property type="match status" value="1"/>
</dbReference>
<keyword evidence="2" id="KW-0677">Repeat</keyword>
<dbReference type="EMBL" id="LGTC01000001">
    <property type="protein sequence ID" value="KNY27470.1"/>
    <property type="molecule type" value="Genomic_DNA"/>
</dbReference>
<dbReference type="InterPro" id="IPR036582">
    <property type="entry name" value="Mao_N_sf"/>
</dbReference>
<keyword evidence="8" id="KW-1185">Reference proteome</keyword>
<evidence type="ECO:0000256" key="3">
    <source>
        <dbReference type="SAM" id="Phobius"/>
    </source>
</evidence>
<dbReference type="InterPro" id="IPR032485">
    <property type="entry name" value="LRP1-like_beta_prop"/>
</dbReference>
<dbReference type="eggNOG" id="COG5279">
    <property type="taxonomic scope" value="Bacteria"/>
</dbReference>
<proteinExistence type="predicted"/>
<dbReference type="PANTHER" id="PTHR46652">
    <property type="entry name" value="LEUCINE-RICH REPEAT AND IQ DOMAIN-CONTAINING PROTEIN 1-RELATED"/>
    <property type="match status" value="1"/>
</dbReference>
<comment type="caution">
    <text evidence="7">The sequence shown here is derived from an EMBL/GenBank/DDBJ whole genome shotgun (WGS) entry which is preliminary data.</text>
</comment>
<dbReference type="SUPFAM" id="SSF54001">
    <property type="entry name" value="Cysteine proteinases"/>
    <property type="match status" value="1"/>
</dbReference>
<evidence type="ECO:0000256" key="1">
    <source>
        <dbReference type="ARBA" id="ARBA00022614"/>
    </source>
</evidence>
<dbReference type="InterPro" id="IPR001611">
    <property type="entry name" value="Leu-rich_rpt"/>
</dbReference>
<dbReference type="InterPro" id="IPR025875">
    <property type="entry name" value="Leu-rich_rpt_4"/>
</dbReference>